<sequence>MKRTIIFGIIFAAALAPFIVQAQSDLLRQTEAFAGEEGAGFVSRESESGLVPEDPRYLIGLIIRVAVSLLGMGMIAYLVYGGYLIMTGGGVEERVKKGQKTIFTALIGAVVILMAYAITRYIFTIATGGGGALESGLRVRVEEDTSRPRDVLAEPPGRPVFCWWIFCGETEEVEIP</sequence>
<dbReference type="Proteomes" id="UP000177457">
    <property type="component" value="Unassembled WGS sequence"/>
</dbReference>
<proteinExistence type="predicted"/>
<comment type="caution">
    <text evidence="2">The sequence shown here is derived from an EMBL/GenBank/DDBJ whole genome shotgun (WGS) entry which is preliminary data.</text>
</comment>
<accession>A0A1F6MRA4</accession>
<keyword evidence="1" id="KW-0812">Transmembrane</keyword>
<dbReference type="AlphaFoldDB" id="A0A1F6MRA4"/>
<evidence type="ECO:0000313" key="2">
    <source>
        <dbReference type="EMBL" id="OGH74050.1"/>
    </source>
</evidence>
<keyword evidence="1" id="KW-1133">Transmembrane helix</keyword>
<feature type="transmembrane region" description="Helical" evidence="1">
    <location>
        <begin position="101"/>
        <end position="123"/>
    </location>
</feature>
<gene>
    <name evidence="2" type="ORF">A3C90_03035</name>
</gene>
<name>A0A1F6MRA4_9BACT</name>
<feature type="transmembrane region" description="Helical" evidence="1">
    <location>
        <begin position="57"/>
        <end position="80"/>
    </location>
</feature>
<keyword evidence="1" id="KW-0472">Membrane</keyword>
<organism evidence="2 3">
    <name type="scientific">Candidatus Magasanikbacteria bacterium RIFCSPHIGHO2_02_FULL_51_14</name>
    <dbReference type="NCBI Taxonomy" id="1798683"/>
    <lineage>
        <taxon>Bacteria</taxon>
        <taxon>Candidatus Magasanikiibacteriota</taxon>
    </lineage>
</organism>
<reference evidence="2 3" key="1">
    <citation type="journal article" date="2016" name="Nat. Commun.">
        <title>Thousands of microbial genomes shed light on interconnected biogeochemical processes in an aquifer system.</title>
        <authorList>
            <person name="Anantharaman K."/>
            <person name="Brown C.T."/>
            <person name="Hug L.A."/>
            <person name="Sharon I."/>
            <person name="Castelle C.J."/>
            <person name="Probst A.J."/>
            <person name="Thomas B.C."/>
            <person name="Singh A."/>
            <person name="Wilkins M.J."/>
            <person name="Karaoz U."/>
            <person name="Brodie E.L."/>
            <person name="Williams K.H."/>
            <person name="Hubbard S.S."/>
            <person name="Banfield J.F."/>
        </authorList>
    </citation>
    <scope>NUCLEOTIDE SEQUENCE [LARGE SCALE GENOMIC DNA]</scope>
</reference>
<evidence type="ECO:0000313" key="3">
    <source>
        <dbReference type="Proteomes" id="UP000177457"/>
    </source>
</evidence>
<dbReference type="EMBL" id="MFQE01000003">
    <property type="protein sequence ID" value="OGH74050.1"/>
    <property type="molecule type" value="Genomic_DNA"/>
</dbReference>
<protein>
    <submittedName>
        <fullName evidence="2">Uncharacterized protein</fullName>
    </submittedName>
</protein>
<evidence type="ECO:0000256" key="1">
    <source>
        <dbReference type="SAM" id="Phobius"/>
    </source>
</evidence>